<reference evidence="9 10" key="1">
    <citation type="submission" date="2015-12" db="EMBL/GenBank/DDBJ databases">
        <title>The genome of Folsomia candida.</title>
        <authorList>
            <person name="Faddeeva A."/>
            <person name="Derks M.F."/>
            <person name="Anvar Y."/>
            <person name="Smit S."/>
            <person name="Van Straalen N."/>
            <person name="Roelofs D."/>
        </authorList>
    </citation>
    <scope>NUCLEOTIDE SEQUENCE [LARGE SCALE GENOMIC DNA]</scope>
    <source>
        <strain evidence="9 10">VU population</strain>
        <tissue evidence="9">Whole body</tissue>
    </source>
</reference>
<dbReference type="InterPro" id="IPR003593">
    <property type="entry name" value="AAA+_ATPase"/>
</dbReference>
<dbReference type="Pfam" id="PF12698">
    <property type="entry name" value="ABC2_membrane_3"/>
    <property type="match status" value="1"/>
</dbReference>
<dbReference type="GO" id="GO:0016887">
    <property type="term" value="F:ATP hydrolysis activity"/>
    <property type="evidence" value="ECO:0007669"/>
    <property type="project" value="InterPro"/>
</dbReference>
<keyword evidence="6 7" id="KW-0472">Membrane</keyword>
<feature type="transmembrane region" description="Helical" evidence="7">
    <location>
        <begin position="635"/>
        <end position="656"/>
    </location>
</feature>
<dbReference type="Gene3D" id="3.40.50.300">
    <property type="entry name" value="P-loop containing nucleotide triphosphate hydrolases"/>
    <property type="match status" value="1"/>
</dbReference>
<feature type="transmembrane region" description="Helical" evidence="7">
    <location>
        <begin position="570"/>
        <end position="596"/>
    </location>
</feature>
<dbReference type="PANTHER" id="PTHR43038:SF3">
    <property type="entry name" value="ABC TRANSPORTER G FAMILY MEMBER 20 ISOFORM X1"/>
    <property type="match status" value="1"/>
</dbReference>
<keyword evidence="5 7" id="KW-1133">Transmembrane helix</keyword>
<feature type="transmembrane region" description="Helical" evidence="7">
    <location>
        <begin position="698"/>
        <end position="716"/>
    </location>
</feature>
<evidence type="ECO:0000256" key="5">
    <source>
        <dbReference type="ARBA" id="ARBA00022989"/>
    </source>
</evidence>
<dbReference type="Proteomes" id="UP000198287">
    <property type="component" value="Unassembled WGS sequence"/>
</dbReference>
<evidence type="ECO:0000256" key="2">
    <source>
        <dbReference type="ARBA" id="ARBA00022692"/>
    </source>
</evidence>
<evidence type="ECO:0000259" key="8">
    <source>
        <dbReference type="PROSITE" id="PS50893"/>
    </source>
</evidence>
<dbReference type="EMBL" id="LNIX01000011">
    <property type="protein sequence ID" value="OXA48836.1"/>
    <property type="molecule type" value="Genomic_DNA"/>
</dbReference>
<dbReference type="PROSITE" id="PS50893">
    <property type="entry name" value="ABC_TRANSPORTER_2"/>
    <property type="match status" value="1"/>
</dbReference>
<accession>A0A226DXA2</accession>
<feature type="transmembrane region" description="Helical" evidence="7">
    <location>
        <begin position="602"/>
        <end position="623"/>
    </location>
</feature>
<evidence type="ECO:0000256" key="3">
    <source>
        <dbReference type="ARBA" id="ARBA00022741"/>
    </source>
</evidence>
<name>A0A226DXA2_FOLCA</name>
<dbReference type="CDD" id="cd03230">
    <property type="entry name" value="ABC_DR_subfamily_A"/>
    <property type="match status" value="1"/>
</dbReference>
<dbReference type="GO" id="GO:0005524">
    <property type="term" value="F:ATP binding"/>
    <property type="evidence" value="ECO:0007669"/>
    <property type="project" value="UniProtKB-KW"/>
</dbReference>
<organism evidence="9 10">
    <name type="scientific">Folsomia candida</name>
    <name type="common">Springtail</name>
    <dbReference type="NCBI Taxonomy" id="158441"/>
    <lineage>
        <taxon>Eukaryota</taxon>
        <taxon>Metazoa</taxon>
        <taxon>Ecdysozoa</taxon>
        <taxon>Arthropoda</taxon>
        <taxon>Hexapoda</taxon>
        <taxon>Collembola</taxon>
        <taxon>Entomobryomorpha</taxon>
        <taxon>Isotomoidea</taxon>
        <taxon>Isotomidae</taxon>
        <taxon>Proisotominae</taxon>
        <taxon>Folsomia</taxon>
    </lineage>
</organism>
<dbReference type="PANTHER" id="PTHR43038">
    <property type="entry name" value="ATP-BINDING CASSETTE, SUB-FAMILY H, MEMBER 1"/>
    <property type="match status" value="1"/>
</dbReference>
<dbReference type="InterPro" id="IPR013525">
    <property type="entry name" value="ABC2_TM"/>
</dbReference>
<dbReference type="Pfam" id="PF00005">
    <property type="entry name" value="ABC_tran"/>
    <property type="match status" value="1"/>
</dbReference>
<proteinExistence type="predicted"/>
<feature type="domain" description="ABC transporter" evidence="8">
    <location>
        <begin position="3"/>
        <end position="229"/>
    </location>
</feature>
<dbReference type="PROSITE" id="PS00211">
    <property type="entry name" value="ABC_TRANSPORTER_1"/>
    <property type="match status" value="1"/>
</dbReference>
<evidence type="ECO:0000256" key="1">
    <source>
        <dbReference type="ARBA" id="ARBA00004141"/>
    </source>
</evidence>
<dbReference type="InterPro" id="IPR017871">
    <property type="entry name" value="ABC_transporter-like_CS"/>
</dbReference>
<dbReference type="SMART" id="SM00382">
    <property type="entry name" value="AAA"/>
    <property type="match status" value="1"/>
</dbReference>
<dbReference type="AlphaFoldDB" id="A0A226DXA2"/>
<keyword evidence="10" id="KW-1185">Reference proteome</keyword>
<dbReference type="OrthoDB" id="6593433at2759"/>
<evidence type="ECO:0000313" key="10">
    <source>
        <dbReference type="Proteomes" id="UP000198287"/>
    </source>
</evidence>
<dbReference type="InterPro" id="IPR003439">
    <property type="entry name" value="ABC_transporter-like_ATP-bd"/>
</dbReference>
<comment type="caution">
    <text evidence="9">The sequence shown here is derived from an EMBL/GenBank/DDBJ whole genome shotgun (WGS) entry which is preliminary data.</text>
</comment>
<feature type="transmembrane region" description="Helical" evidence="7">
    <location>
        <begin position="313"/>
        <end position="334"/>
    </location>
</feature>
<gene>
    <name evidence="9" type="ORF">Fcan01_16507</name>
</gene>
<evidence type="ECO:0000256" key="7">
    <source>
        <dbReference type="SAM" id="Phobius"/>
    </source>
</evidence>
<comment type="subcellular location">
    <subcellularLocation>
        <location evidence="1">Membrane</location>
        <topology evidence="1">Multi-pass membrane protein</topology>
    </subcellularLocation>
</comment>
<evidence type="ECO:0000313" key="9">
    <source>
        <dbReference type="EMBL" id="OXA48836.1"/>
    </source>
</evidence>
<sequence length="722" mass="81098">MAVEVRNGSKSYSGGKFILRNFNMKVGRGEIYGLLGASGCGKTTLMSCIVGLRHLDGGDLMVFGRSRNGHLGHLCGYMSQDISLLNVLTIGEVLHHFGLIYGMADVAIQNKVKFLTNFLDLPDTSRQIQHLSGGQKRRVSLGVVMIHNPNLLVLDEPTVGLDPLLRQRIWQHLFEISRSGTTIIISTHYVEESKRCDKVGFMRGGKLLAEDAPASLLSRYNSPTLEDVSLHLARLDDENPQNYAPPDIVSTKWLHFTLGDEESGVVKAKLYRKLSISLHDNVMVNSPVNVEPNHASIIYALALKAWRRRKRDWRFLFSELILPIILLFVFQNVIGREPRDIPVSLVTGNPNVTNNAELLEFCGQRVTPKCFENLGICDFIRTFEPHEFDWVTANSFESGLQDIHDGNTFAVLSFPPNYAFHMRNRILERNFAGNETISGTTISIRMDESNFIKTSWMKHLIATKYLRYLGQIGTACGGDDENDMIKPPVKGRVDIPTAPGRIPTYYLASWYTAIYGGVGIESIIKFSQPALLIYIMIFLSQISGLEWILDRMEGLEDRDYAAGVTLRHRICASVVTDSIKIVLQMTVFIALLTIVYEMEVHGAWPLALGIVFMAAFEGVAIGWMIGTLRDSVMEAIVIIMFICVFQAAATGVFFSLEVIVDYYRNYFCNWLPSTYPNEAFRSIVSRGWGLDNLHVTKGFIAAAGWTLFSIFVVVLVERRKRK</sequence>
<evidence type="ECO:0000256" key="4">
    <source>
        <dbReference type="ARBA" id="ARBA00022840"/>
    </source>
</evidence>
<keyword evidence="4" id="KW-0067">ATP-binding</keyword>
<dbReference type="InterPro" id="IPR027417">
    <property type="entry name" value="P-loop_NTPase"/>
</dbReference>
<dbReference type="GO" id="GO:0140359">
    <property type="term" value="F:ABC-type transporter activity"/>
    <property type="evidence" value="ECO:0007669"/>
    <property type="project" value="InterPro"/>
</dbReference>
<protein>
    <submittedName>
        <fullName evidence="9">ABC transporter G family member 20</fullName>
    </submittedName>
</protein>
<feature type="transmembrane region" description="Helical" evidence="7">
    <location>
        <begin position="531"/>
        <end position="549"/>
    </location>
</feature>
<keyword evidence="2 7" id="KW-0812">Transmembrane</keyword>
<dbReference type="GO" id="GO:0016020">
    <property type="term" value="C:membrane"/>
    <property type="evidence" value="ECO:0007669"/>
    <property type="project" value="UniProtKB-SubCell"/>
</dbReference>
<keyword evidence="3" id="KW-0547">Nucleotide-binding</keyword>
<dbReference type="SUPFAM" id="SSF52540">
    <property type="entry name" value="P-loop containing nucleoside triphosphate hydrolases"/>
    <property type="match status" value="1"/>
</dbReference>
<evidence type="ECO:0000256" key="6">
    <source>
        <dbReference type="ARBA" id="ARBA00023136"/>
    </source>
</evidence>